<dbReference type="OrthoDB" id="9780267at2"/>
<evidence type="ECO:0000313" key="2">
    <source>
        <dbReference type="EMBL" id="BBA33447.1"/>
    </source>
</evidence>
<keyword evidence="1" id="KW-0472">Membrane</keyword>
<organism evidence="2 3">
    <name type="scientific">Methylocaldum marinum</name>
    <dbReference type="NCBI Taxonomy" id="1432792"/>
    <lineage>
        <taxon>Bacteria</taxon>
        <taxon>Pseudomonadati</taxon>
        <taxon>Pseudomonadota</taxon>
        <taxon>Gammaproteobacteria</taxon>
        <taxon>Methylococcales</taxon>
        <taxon>Methylococcaceae</taxon>
        <taxon>Methylocaldum</taxon>
    </lineage>
</organism>
<evidence type="ECO:0008006" key="4">
    <source>
        <dbReference type="Google" id="ProtNLM"/>
    </source>
</evidence>
<name>A0A250KPE6_9GAMM</name>
<evidence type="ECO:0000256" key="1">
    <source>
        <dbReference type="SAM" id="Phobius"/>
    </source>
</evidence>
<gene>
    <name evidence="2" type="ORF">sS8_1487</name>
</gene>
<dbReference type="RefSeq" id="WP_119629051.1">
    <property type="nucleotide sequence ID" value="NZ_AP017928.1"/>
</dbReference>
<dbReference type="KEGG" id="mmai:sS8_1487"/>
<evidence type="ECO:0000313" key="3">
    <source>
        <dbReference type="Proteomes" id="UP000266313"/>
    </source>
</evidence>
<dbReference type="PANTHER" id="PTHR31876:SF26">
    <property type="entry name" value="PROTEIN LIKE COV 2"/>
    <property type="match status" value="1"/>
</dbReference>
<reference evidence="2 3" key="1">
    <citation type="submission" date="2016-12" db="EMBL/GenBank/DDBJ databases">
        <title>Genome sequencing of Methylocaldum marinum.</title>
        <authorList>
            <person name="Takeuchi M."/>
            <person name="Kamagata Y."/>
            <person name="Hiraoka S."/>
            <person name="Oshima K."/>
            <person name="Hattori M."/>
            <person name="Iwasaki W."/>
        </authorList>
    </citation>
    <scope>NUCLEOTIDE SEQUENCE [LARGE SCALE GENOMIC DNA]</scope>
    <source>
        <strain evidence="2 3">S8</strain>
    </source>
</reference>
<dbReference type="AlphaFoldDB" id="A0A250KPE6"/>
<dbReference type="PANTHER" id="PTHR31876">
    <property type="entry name" value="COV-LIKE PROTEIN 1"/>
    <property type="match status" value="1"/>
</dbReference>
<protein>
    <recommendedName>
        <fullName evidence="4">Transporter</fullName>
    </recommendedName>
</protein>
<accession>A0A250KPE6</accession>
<dbReference type="Proteomes" id="UP000266313">
    <property type="component" value="Chromosome"/>
</dbReference>
<keyword evidence="3" id="KW-1185">Reference proteome</keyword>
<feature type="transmembrane region" description="Helical" evidence="1">
    <location>
        <begin position="9"/>
        <end position="30"/>
    </location>
</feature>
<proteinExistence type="predicted"/>
<dbReference type="Pfam" id="PF04367">
    <property type="entry name" value="DUF502"/>
    <property type="match status" value="1"/>
</dbReference>
<keyword evidence="1" id="KW-1133">Transmembrane helix</keyword>
<dbReference type="EMBL" id="AP017928">
    <property type="protein sequence ID" value="BBA33447.1"/>
    <property type="molecule type" value="Genomic_DNA"/>
</dbReference>
<keyword evidence="1" id="KW-0812">Transmembrane</keyword>
<feature type="transmembrane region" description="Helical" evidence="1">
    <location>
        <begin position="50"/>
        <end position="71"/>
    </location>
</feature>
<dbReference type="InterPro" id="IPR007462">
    <property type="entry name" value="COV1-like"/>
</dbReference>
<sequence>MKKTLQKFFGYFLIGALGLLPIVIILQIVIAVEGLLRDFVSSIFGRYENFLIPIGLFTAAVLVLTYFGYLLKQDKAHLWYYLEGLLNRIPLIGTIYRVTKKILNLFRGDEEDKLRDVVYIEYPKEDIWVPAYVTNRIDDQLVLYIPTSPNPTSGFTVIVHESKVKVSEMSIEEASSFVISLGVDIPRPDEAPRLLSGTDSAPLQS</sequence>